<sequence>MKISIVLTLLAVITLTGCKTAPQITDDTLVNTVVDGVQLTHRRAEEAPQSFTPIDETYRALYNATVMNRPDYGGKIIRYLENGKPFRVLGEVENHWLAIADEDQQQLIGYVPFKAGVKSDLYDATLKNDRPRVRKNNKKVCVDVGGKSKACRDSDNATWILE</sequence>
<gene>
    <name evidence="2" type="ORF">BG55_19320</name>
</gene>
<feature type="chain" id="PRO_5001472253" description="SH3b domain-containing protein" evidence="1">
    <location>
        <begin position="22"/>
        <end position="162"/>
    </location>
</feature>
<proteinExistence type="predicted"/>
<dbReference type="OrthoDB" id="6546251at2"/>
<keyword evidence="3" id="KW-1185">Reference proteome</keyword>
<keyword evidence="1" id="KW-0732">Signal</keyword>
<accession>A0A014M7H2</accession>
<name>A0A014M7H2_9GAMM</name>
<dbReference type="PROSITE" id="PS51257">
    <property type="entry name" value="PROKAR_LIPOPROTEIN"/>
    <property type="match status" value="1"/>
</dbReference>
<reference evidence="2 3" key="1">
    <citation type="submission" date="2014-02" db="EMBL/GenBank/DDBJ databases">
        <title>Draft genome of Erwinia mallotivora strain BT-MARDI, a papaya dieback pathogen.</title>
        <authorList>
            <person name="Redzuan R."/>
            <person name="Abu Bakar N."/>
            <person name="Badrun R."/>
            <person name="Mohd Raih M.F."/>
            <person name="Rozano L."/>
            <person name="Mat Amin N."/>
        </authorList>
    </citation>
    <scope>NUCLEOTIDE SEQUENCE [LARGE SCALE GENOMIC DNA]</scope>
    <source>
        <strain evidence="2 3">BT-MARDI</strain>
    </source>
</reference>
<dbReference type="AlphaFoldDB" id="A0A014M7H2"/>
<dbReference type="EMBL" id="JFHN01000068">
    <property type="protein sequence ID" value="EXU74049.1"/>
    <property type="molecule type" value="Genomic_DNA"/>
</dbReference>
<dbReference type="Proteomes" id="UP000019918">
    <property type="component" value="Unassembled WGS sequence"/>
</dbReference>
<dbReference type="PATRIC" id="fig|69222.5.peg.3940"/>
<evidence type="ECO:0000313" key="3">
    <source>
        <dbReference type="Proteomes" id="UP000019918"/>
    </source>
</evidence>
<feature type="signal peptide" evidence="1">
    <location>
        <begin position="1"/>
        <end position="21"/>
    </location>
</feature>
<comment type="caution">
    <text evidence="2">The sequence shown here is derived from an EMBL/GenBank/DDBJ whole genome shotgun (WGS) entry which is preliminary data.</text>
</comment>
<evidence type="ECO:0000313" key="2">
    <source>
        <dbReference type="EMBL" id="EXU74049.1"/>
    </source>
</evidence>
<dbReference type="STRING" id="69222.BG55_19320"/>
<protein>
    <recommendedName>
        <fullName evidence="4">SH3b domain-containing protein</fullName>
    </recommendedName>
</protein>
<organism evidence="2 3">
    <name type="scientific">Erwinia mallotivora</name>
    <dbReference type="NCBI Taxonomy" id="69222"/>
    <lineage>
        <taxon>Bacteria</taxon>
        <taxon>Pseudomonadati</taxon>
        <taxon>Pseudomonadota</taxon>
        <taxon>Gammaproteobacteria</taxon>
        <taxon>Enterobacterales</taxon>
        <taxon>Erwiniaceae</taxon>
        <taxon>Erwinia</taxon>
    </lineage>
</organism>
<evidence type="ECO:0008006" key="4">
    <source>
        <dbReference type="Google" id="ProtNLM"/>
    </source>
</evidence>
<evidence type="ECO:0000256" key="1">
    <source>
        <dbReference type="SAM" id="SignalP"/>
    </source>
</evidence>